<protein>
    <recommendedName>
        <fullName evidence="4">OmpA-like domain-containing protein</fullName>
    </recommendedName>
</protein>
<evidence type="ECO:0000256" key="1">
    <source>
        <dbReference type="SAM" id="MobiDB-lite"/>
    </source>
</evidence>
<reference evidence="2 3" key="1">
    <citation type="submission" date="2020-04" db="EMBL/GenBank/DDBJ databases">
        <title>Description of novel Gluconacetobacter.</title>
        <authorList>
            <person name="Sombolestani A."/>
        </authorList>
    </citation>
    <scope>NUCLEOTIDE SEQUENCE [LARGE SCALE GENOMIC DNA]</scope>
    <source>
        <strain evidence="2 3">LMG 19747</strain>
    </source>
</reference>
<dbReference type="Proteomes" id="UP000589085">
    <property type="component" value="Unassembled WGS sequence"/>
</dbReference>
<proteinExistence type="predicted"/>
<gene>
    <name evidence="2" type="ORF">HLH48_03860</name>
</gene>
<evidence type="ECO:0000313" key="3">
    <source>
        <dbReference type="Proteomes" id="UP000589085"/>
    </source>
</evidence>
<dbReference type="AlphaFoldDB" id="A0A7W4IAN0"/>
<sequence>MKAPLPRDRSALARPAGLLAALVALSGCAHRDAFDATLDWYHQHQGGVIAEQRPPPPGAHDPYPAVGLTPTTVPVLPSADRRQDVTETLVEQRNLAHRMAAEVGPLTNTAPVVPKVPARPAPAPAPESASTAPSGGASSATLDAAEAPPPAPAPARAAAGDAALVAMPEVGADVGGVGGTSAAASGPLPEIPAGPPVAPQFPGFAVPSDAAVATIRPDYVLADPVGTRILFPVGNDRPVAGQEKAIDGVARHSPGGPLFVHGYGEAASTDSAEQARAMALALLRARTVAERLAADGVPAKAIHLRAHPFGDGVRISTAQ</sequence>
<accession>A0A7W4IAN0</accession>
<evidence type="ECO:0000313" key="2">
    <source>
        <dbReference type="EMBL" id="MBB2159320.1"/>
    </source>
</evidence>
<dbReference type="EMBL" id="JABEQJ010000003">
    <property type="protein sequence ID" value="MBB2159320.1"/>
    <property type="molecule type" value="Genomic_DNA"/>
</dbReference>
<feature type="region of interest" description="Disordered" evidence="1">
    <location>
        <begin position="106"/>
        <end position="156"/>
    </location>
</feature>
<feature type="compositionally biased region" description="Low complexity" evidence="1">
    <location>
        <begin position="126"/>
        <end position="146"/>
    </location>
</feature>
<comment type="caution">
    <text evidence="2">The sequence shown here is derived from an EMBL/GenBank/DDBJ whole genome shotgun (WGS) entry which is preliminary data.</text>
</comment>
<dbReference type="PROSITE" id="PS51257">
    <property type="entry name" value="PROKAR_LIPOPROTEIN"/>
    <property type="match status" value="1"/>
</dbReference>
<evidence type="ECO:0008006" key="4">
    <source>
        <dbReference type="Google" id="ProtNLM"/>
    </source>
</evidence>
<name>A0A7W4IAN0_9PROT</name>
<organism evidence="2 3">
    <name type="scientific">Gluconacetobacter sacchari</name>
    <dbReference type="NCBI Taxonomy" id="92759"/>
    <lineage>
        <taxon>Bacteria</taxon>
        <taxon>Pseudomonadati</taxon>
        <taxon>Pseudomonadota</taxon>
        <taxon>Alphaproteobacteria</taxon>
        <taxon>Acetobacterales</taxon>
        <taxon>Acetobacteraceae</taxon>
        <taxon>Gluconacetobacter</taxon>
    </lineage>
</organism>